<feature type="domain" description="G" evidence="6">
    <location>
        <begin position="76"/>
        <end position="100"/>
    </location>
</feature>
<evidence type="ECO:0000259" key="6">
    <source>
        <dbReference type="Pfam" id="PF01926"/>
    </source>
</evidence>
<evidence type="ECO:0000256" key="5">
    <source>
        <dbReference type="ARBA" id="ARBA00040145"/>
    </source>
</evidence>
<dbReference type="SUPFAM" id="SSF52540">
    <property type="entry name" value="P-loop containing nucleoside triphosphate hydrolases"/>
    <property type="match status" value="2"/>
</dbReference>
<dbReference type="Proteomes" id="UP000095283">
    <property type="component" value="Unplaced"/>
</dbReference>
<organism evidence="7 8">
    <name type="scientific">Heterorhabditis bacteriophora</name>
    <name type="common">Entomopathogenic nematode worm</name>
    <dbReference type="NCBI Taxonomy" id="37862"/>
    <lineage>
        <taxon>Eukaryota</taxon>
        <taxon>Metazoa</taxon>
        <taxon>Ecdysozoa</taxon>
        <taxon>Nematoda</taxon>
        <taxon>Chromadorea</taxon>
        <taxon>Rhabditida</taxon>
        <taxon>Rhabditina</taxon>
        <taxon>Rhabditomorpha</taxon>
        <taxon>Strongyloidea</taxon>
        <taxon>Heterorhabditidae</taxon>
        <taxon>Heterorhabditis</taxon>
    </lineage>
</organism>
<keyword evidence="1" id="KW-0963">Cytoplasm</keyword>
<dbReference type="GO" id="GO:0005829">
    <property type="term" value="C:cytosol"/>
    <property type="evidence" value="ECO:0007669"/>
    <property type="project" value="TreeGrafter"/>
</dbReference>
<evidence type="ECO:0000256" key="2">
    <source>
        <dbReference type="ARBA" id="ARBA00022741"/>
    </source>
</evidence>
<keyword evidence="2" id="KW-0547">Nucleotide-binding</keyword>
<keyword evidence="7" id="KW-1185">Reference proteome</keyword>
<proteinExistence type="predicted"/>
<dbReference type="GO" id="GO:0000054">
    <property type="term" value="P:ribosomal subunit export from nucleus"/>
    <property type="evidence" value="ECO:0007669"/>
    <property type="project" value="TreeGrafter"/>
</dbReference>
<dbReference type="GO" id="GO:0005525">
    <property type="term" value="F:GTP binding"/>
    <property type="evidence" value="ECO:0007669"/>
    <property type="project" value="UniProtKB-KW"/>
</dbReference>
<keyword evidence="4" id="KW-0342">GTP-binding</keyword>
<sequence length="180" mass="20012">MNETRKGVHTKEPSMMEMILKTPHSLKLIDPVKKTLLLVNKADLLESKQLSSSDLISLLKRIGHISDEPGTKKLIVGMVGYPNVGKSSTINKLAGGKKVSVRLIYLLVDVIIDCLIGDYFSCVSVIAQVSSCHRLHLEGMKCSSTVGYEFINTLEIMYALFNYRSFSDCDVCDLISNFSY</sequence>
<dbReference type="Gene3D" id="3.40.50.300">
    <property type="entry name" value="P-loop containing nucleotide triphosphate hydrolases"/>
    <property type="match status" value="1"/>
</dbReference>
<keyword evidence="3" id="KW-0378">Hydrolase</keyword>
<evidence type="ECO:0000313" key="7">
    <source>
        <dbReference type="Proteomes" id="UP000095283"/>
    </source>
</evidence>
<dbReference type="WBParaSite" id="Hba_09232">
    <property type="protein sequence ID" value="Hba_09232"/>
    <property type="gene ID" value="Hba_09232"/>
</dbReference>
<reference evidence="8" key="1">
    <citation type="submission" date="2016-11" db="UniProtKB">
        <authorList>
            <consortium name="WormBaseParasite"/>
        </authorList>
    </citation>
    <scope>IDENTIFICATION</scope>
</reference>
<name>A0A1I7WVP7_HETBA</name>
<dbReference type="InterPro" id="IPR006073">
    <property type="entry name" value="GTP-bd"/>
</dbReference>
<evidence type="ECO:0000256" key="1">
    <source>
        <dbReference type="ARBA" id="ARBA00022490"/>
    </source>
</evidence>
<evidence type="ECO:0000256" key="4">
    <source>
        <dbReference type="ARBA" id="ARBA00023134"/>
    </source>
</evidence>
<dbReference type="InterPro" id="IPR043358">
    <property type="entry name" value="GNL1-like"/>
</dbReference>
<accession>A0A1I7WVP7</accession>
<evidence type="ECO:0000313" key="8">
    <source>
        <dbReference type="WBParaSite" id="Hba_09232"/>
    </source>
</evidence>
<dbReference type="PANTHER" id="PTHR45709:SF2">
    <property type="entry name" value="LARGE SUBUNIT GTPASE 1 HOMOLOG"/>
    <property type="match status" value="1"/>
</dbReference>
<dbReference type="InterPro" id="IPR027417">
    <property type="entry name" value="P-loop_NTPase"/>
</dbReference>
<protein>
    <recommendedName>
        <fullName evidence="5">Large subunit GTPase 1 homolog</fullName>
    </recommendedName>
</protein>
<evidence type="ECO:0000256" key="3">
    <source>
        <dbReference type="ARBA" id="ARBA00022801"/>
    </source>
</evidence>
<dbReference type="AlphaFoldDB" id="A0A1I7WVP7"/>
<dbReference type="Pfam" id="PF01926">
    <property type="entry name" value="MMR_HSR1"/>
    <property type="match status" value="1"/>
</dbReference>
<dbReference type="GO" id="GO:0003924">
    <property type="term" value="F:GTPase activity"/>
    <property type="evidence" value="ECO:0007669"/>
    <property type="project" value="InterPro"/>
</dbReference>
<dbReference type="PANTHER" id="PTHR45709">
    <property type="entry name" value="LARGE SUBUNIT GTPASE 1 HOMOLOG-RELATED"/>
    <property type="match status" value="1"/>
</dbReference>